<dbReference type="Gene3D" id="3.30.300.30">
    <property type="match status" value="1"/>
</dbReference>
<evidence type="ECO:0000256" key="2">
    <source>
        <dbReference type="ARBA" id="ARBA00022450"/>
    </source>
</evidence>
<dbReference type="PROSITE" id="PS50075">
    <property type="entry name" value="CARRIER"/>
    <property type="match status" value="1"/>
</dbReference>
<dbReference type="PANTHER" id="PTHR45527">
    <property type="entry name" value="NONRIBOSOMAL PEPTIDE SYNTHETASE"/>
    <property type="match status" value="1"/>
</dbReference>
<dbReference type="InterPro" id="IPR006162">
    <property type="entry name" value="Ppantetheine_attach_site"/>
</dbReference>
<dbReference type="InterPro" id="IPR036291">
    <property type="entry name" value="NAD(P)-bd_dom_sf"/>
</dbReference>
<dbReference type="Gene3D" id="3.40.50.720">
    <property type="entry name" value="NAD(P)-binding Rossmann-like Domain"/>
    <property type="match status" value="1"/>
</dbReference>
<accession>E9F395</accession>
<keyword evidence="2" id="KW-0596">Phosphopantetheine</keyword>
<dbReference type="GeneID" id="19261030"/>
<evidence type="ECO:0000256" key="5">
    <source>
        <dbReference type="ARBA" id="ARBA00022679"/>
    </source>
</evidence>
<dbReference type="Pfam" id="PF07993">
    <property type="entry name" value="NAD_binding_4"/>
    <property type="match status" value="1"/>
</dbReference>
<dbReference type="InterPro" id="IPR001242">
    <property type="entry name" value="Condensation_dom"/>
</dbReference>
<dbReference type="PANTHER" id="PTHR45527:SF16">
    <property type="entry name" value="NONRIBOSOMAL PEPTIDE SYNTHASE ATNA-RELATED"/>
    <property type="match status" value="1"/>
</dbReference>
<keyword evidence="9" id="KW-1185">Reference proteome</keyword>
<dbReference type="NCBIfam" id="TIGR01746">
    <property type="entry name" value="Thioester-redct"/>
    <property type="match status" value="1"/>
</dbReference>
<dbReference type="InterPro" id="IPR009081">
    <property type="entry name" value="PP-bd_ACP"/>
</dbReference>
<reference evidence="8 9" key="2">
    <citation type="journal article" date="2014" name="Proc. Natl. Acad. Sci. U.S.A.">
        <title>Trajectory and genomic determinants of fungal-pathogen speciation and host adaptation.</title>
        <authorList>
            <person name="Hu X."/>
            <person name="Xiao G."/>
            <person name="Zheng P."/>
            <person name="Shang Y."/>
            <person name="Su Y."/>
            <person name="Zhang X."/>
            <person name="Liu X."/>
            <person name="Zhan S."/>
            <person name="St Leger R.J."/>
            <person name="Wang C."/>
        </authorList>
    </citation>
    <scope>GENOME REANNOTATION</scope>
    <source>
        <strain evidence="9">ARSEF 23 / ATCC MYA-3075</strain>
    </source>
</reference>
<dbReference type="OrthoDB" id="416786at2759"/>
<proteinExistence type="inferred from homology"/>
<evidence type="ECO:0000259" key="7">
    <source>
        <dbReference type="PROSITE" id="PS50075"/>
    </source>
</evidence>
<dbReference type="Gene3D" id="3.30.559.10">
    <property type="entry name" value="Chloramphenicol acetyltransferase-like domain"/>
    <property type="match status" value="1"/>
</dbReference>
<dbReference type="KEGG" id="maj:MAA_06744"/>
<dbReference type="InterPro" id="IPR042099">
    <property type="entry name" value="ANL_N_sf"/>
</dbReference>
<dbReference type="RefSeq" id="XP_007822933.1">
    <property type="nucleotide sequence ID" value="XM_007824742.1"/>
</dbReference>
<dbReference type="GO" id="GO:0031177">
    <property type="term" value="F:phosphopantetheine binding"/>
    <property type="evidence" value="ECO:0007669"/>
    <property type="project" value="TreeGrafter"/>
</dbReference>
<dbReference type="Gene3D" id="1.10.1200.10">
    <property type="entry name" value="ACP-like"/>
    <property type="match status" value="1"/>
</dbReference>
<dbReference type="Pfam" id="PF00501">
    <property type="entry name" value="AMP-binding"/>
    <property type="match status" value="1"/>
</dbReference>
<dbReference type="CDD" id="cd19545">
    <property type="entry name" value="FUM14_C_NRPS-like"/>
    <property type="match status" value="1"/>
</dbReference>
<name>E9F395_METRA</name>
<dbReference type="FunFam" id="3.30.300.30:FF:000015">
    <property type="entry name" value="Nonribosomal peptide synthase SidD"/>
    <property type="match status" value="1"/>
</dbReference>
<dbReference type="InterPro" id="IPR000873">
    <property type="entry name" value="AMP-dep_synth/lig_dom"/>
</dbReference>
<dbReference type="InterPro" id="IPR013120">
    <property type="entry name" value="FAR_NAD-bd"/>
</dbReference>
<evidence type="ECO:0000313" key="9">
    <source>
        <dbReference type="Proteomes" id="UP000002498"/>
    </source>
</evidence>
<dbReference type="GO" id="GO:0043041">
    <property type="term" value="P:amino acid activation for nonribosomal peptide biosynthetic process"/>
    <property type="evidence" value="ECO:0007669"/>
    <property type="project" value="TreeGrafter"/>
</dbReference>
<keyword evidence="5" id="KW-0808">Transferase</keyword>
<evidence type="ECO:0000256" key="4">
    <source>
        <dbReference type="ARBA" id="ARBA00022598"/>
    </source>
</evidence>
<dbReference type="Pfam" id="PF00550">
    <property type="entry name" value="PP-binding"/>
    <property type="match status" value="1"/>
</dbReference>
<dbReference type="GO" id="GO:0044550">
    <property type="term" value="P:secondary metabolite biosynthetic process"/>
    <property type="evidence" value="ECO:0007669"/>
    <property type="project" value="TreeGrafter"/>
</dbReference>
<dbReference type="InterPro" id="IPR010080">
    <property type="entry name" value="Thioester_reductase-like_dom"/>
</dbReference>
<dbReference type="GO" id="GO:0016740">
    <property type="term" value="F:transferase activity"/>
    <property type="evidence" value="ECO:0007669"/>
    <property type="project" value="UniProtKB-KW"/>
</dbReference>
<evidence type="ECO:0000256" key="1">
    <source>
        <dbReference type="ARBA" id="ARBA00005107"/>
    </source>
</evidence>
<sequence>MVNKKGALEFWNSKLQAAEPCILTLSTRSTAAPSSSTIEAVTIDLKEIGNLRSEYFNAFNVSTSAILMTAWGMVLRTYTDSDELCFGHAFTTRQKPANGHDALNRPQVNILPFFLQFEGEATVLETVRKAQLDLNDAQSNQDVSLAETCSHMGMETNALFNTCMLFSSDEQTPPDAAPDISAQEVTLMEGCPQYDIIIHVPSSNQCILLYQSQYLSNDQAVHIAGALRVALTSIIDSPHLAMEKVEIFSPVDERKISQWNKTAPVASESCLHDLINQQCDLHPDSLAVVAWDGSFTYGELDRLSNILAQKLCLEGIGPDVFVAICADRCKWIPVAMLGIIKAGGAFCALDPSHPPSRLKEMCKALGSSMVITTVDDAMRADQLALTTIVLGDDLMTEPNGTKFSPERPSSSKTRPSHALYSVFTSGSSGNPKGVVIEHRSFASTALASLKPLDIRPEDRILHFASYAFDLSVFEVLTALTAGASVAIPSEKARMEFLPRAATELEATWTFLTPTVARMYQPSDFPTLRTISLGGELVQTSDIELWASKNLITGYNPAECCPLGISGPANLSEANFLGWPFVSHAAWVADTRDFQKLVPVGAIGELVIEGPAVARCYLHDKKNTLPDSPFIISPPRWLTRFRGEASPDARLYRTGDLVRYGSNGAVHYIGRKDFQIKIRGQRVELGEVESQLRTAFSAGNHRVAVEAVKLSGWTTLVAFISMNSSDSVTNRDPAPTVRLQDITQELEIYVEGVATKLRGILPASMIPAPFLPVTHIPVSKSGKVDRKQLRALASSLSPEVLFRSKGESTSGNLPETDDERRLQALFAQVLGISPSNITADSDFFRLGGDSVQAMKLLALVSQEEVFDLTYSDIFQHPRLRDMLNASRSRSRFIDNDDETGSTDSGLPPFCLVKDASSLIDIASDQCGINKGNIEDIYPCTPTQANLLASAALDGDPCVSIRSFKLQHDIDKARVKQAWSITSQGHSILRTRIIQSKTGAFFQVVVREDICWSEYTDGDDPNSRFRPSFALGSPSVQLCFMKGRLYVAIHHALYDAWSLSQLLNEVDEAYRQLSVRQLPPLNRYVKHVAESLDSEASFWKAELEDADPAHFPELPSNKADLETISTPTKSIGTTMPIDSERKSNVEYELQLAWAITCYGYTKNEDVIFGVVSSGRNIPLDGVDKMLGPIFAITPLRVPIDPAQEVAEAIEELQYRSEEQAAYTHLGLHRISQLGQTAAAACRFQTLLVVEPNESEIQGTWFCDHEIIYDSIEPRHHSLTLKCLVKPRFVDVTAIFHQSILPDTQKQDILLRFQHIFRQIHTSDAPDSTIMDIDTENPQNLGGIQHSSLFVKNVGSDYTTANQLHNRDIFLCNSPKSQIDHSQHMIDHALEEVAQAQNSSARTCRRLESQQLAQASEAVNLVAEIDRYDRTIAIAQQEELTSPKRSSRTDDLSFKLQAGMSITVFLTGSNGFIGTEVLRQLLGNHNIRRVIALVRGSSAQEARSRTIDSAKKALWWTDGHGEKLDVWPGDLSLSHLGLDSEHWSILEDGMTVDAVIHNGASVHWLKSYAALEGTNVRSTAELLRLAVKAPHVRFTYVSSGRYQDPVEEVEEQVAIQFAAGGIPYSQTKFVAESLVRRAAARIPSGLSNLAVASLGLVIGTPTEGVVNSDDYIWRLVAACIKAGVCNADELDKWFPVSDVARTASIIVDTVLEPVTTSAPVKQVTGGITWREIWDIVTEMGYTIESRPAMDWIRAVRQDIEVEREHHPLWTLAQMIEGSIDNKEPMWAASWRGNEAASVRLKGAVKRSIQFLGEIGFIPKSGLEAEEQLHKIHRVARSLGKKALIGLQVNCLPRPEIL</sequence>
<evidence type="ECO:0000313" key="8">
    <source>
        <dbReference type="EMBL" id="EFY97961.1"/>
    </source>
</evidence>
<dbReference type="SUPFAM" id="SSF52777">
    <property type="entry name" value="CoA-dependent acyltransferases"/>
    <property type="match status" value="3"/>
</dbReference>
<feature type="domain" description="Carrier" evidence="7">
    <location>
        <begin position="812"/>
        <end position="889"/>
    </location>
</feature>
<dbReference type="SUPFAM" id="SSF51735">
    <property type="entry name" value="NAD(P)-binding Rossmann-fold domains"/>
    <property type="match status" value="1"/>
</dbReference>
<dbReference type="InterPro" id="IPR045851">
    <property type="entry name" value="AMP-bd_C_sf"/>
</dbReference>
<dbReference type="Proteomes" id="UP000002498">
    <property type="component" value="Unassembled WGS sequence"/>
</dbReference>
<evidence type="ECO:0000256" key="3">
    <source>
        <dbReference type="ARBA" id="ARBA00022553"/>
    </source>
</evidence>
<dbReference type="SUPFAM" id="SSF56801">
    <property type="entry name" value="Acetyl-CoA synthetase-like"/>
    <property type="match status" value="1"/>
</dbReference>
<dbReference type="Gene3D" id="3.40.50.12780">
    <property type="entry name" value="N-terminal domain of ligase-like"/>
    <property type="match status" value="1"/>
</dbReference>
<evidence type="ECO:0000256" key="6">
    <source>
        <dbReference type="ARBA" id="ARBA00029454"/>
    </source>
</evidence>
<dbReference type="InterPro" id="IPR023213">
    <property type="entry name" value="CAT-like_dom_sf"/>
</dbReference>
<dbReference type="CDD" id="cd05918">
    <property type="entry name" value="A_NRPS_SidN3_like"/>
    <property type="match status" value="1"/>
</dbReference>
<comment type="similarity">
    <text evidence="6">Belongs to the NRP synthetase family.</text>
</comment>
<dbReference type="Pfam" id="PF00668">
    <property type="entry name" value="Condensation"/>
    <property type="match status" value="2"/>
</dbReference>
<dbReference type="PROSITE" id="PS00012">
    <property type="entry name" value="PHOSPHOPANTETHEINE"/>
    <property type="match status" value="1"/>
</dbReference>
<reference evidence="8 9" key="1">
    <citation type="journal article" date="2011" name="PLoS Genet.">
        <title>Genome sequencing and comparative transcriptomics of the model entomopathogenic fungi Metarhizium anisopliae and M. acridum.</title>
        <authorList>
            <person name="Gao Q."/>
            <person name="Jin K."/>
            <person name="Ying S.H."/>
            <person name="Zhang Y."/>
            <person name="Xiao G."/>
            <person name="Shang Y."/>
            <person name="Duan Z."/>
            <person name="Hu X."/>
            <person name="Xie X.Q."/>
            <person name="Zhou G."/>
            <person name="Peng G."/>
            <person name="Luo Z."/>
            <person name="Huang W."/>
            <person name="Wang B."/>
            <person name="Fang W."/>
            <person name="Wang S."/>
            <person name="Zhong Y."/>
            <person name="Ma L.J."/>
            <person name="St Leger R.J."/>
            <person name="Zhao G.P."/>
            <person name="Pei Y."/>
            <person name="Feng M.G."/>
            <person name="Xia Y."/>
            <person name="Wang C."/>
        </authorList>
    </citation>
    <scope>NUCLEOTIDE SEQUENCE [LARGE SCALE GENOMIC DNA]</scope>
    <source>
        <strain evidence="9">ARSEF 23 / ATCC MYA-3075</strain>
    </source>
</reference>
<dbReference type="EMBL" id="ADNJ02000011">
    <property type="protein sequence ID" value="EFY97961.1"/>
    <property type="molecule type" value="Genomic_DNA"/>
</dbReference>
<comment type="caution">
    <text evidence="8">The sequence shown here is derived from an EMBL/GenBank/DDBJ whole genome shotgun (WGS) entry which is preliminary data.</text>
</comment>
<protein>
    <submittedName>
        <fullName evidence="8">Lysergyl peptide synthetase subunit 3 LPS3</fullName>
    </submittedName>
</protein>
<dbReference type="HOGENOM" id="CLU_000022_60_3_1"/>
<comment type="pathway">
    <text evidence="1">Alkaloid biosynthesis; ergot alkaloid biosynthesis.</text>
</comment>
<dbReference type="SUPFAM" id="SSF47336">
    <property type="entry name" value="ACP-like"/>
    <property type="match status" value="1"/>
</dbReference>
<keyword evidence="3" id="KW-0597">Phosphoprotein</keyword>
<dbReference type="GO" id="GO:0016874">
    <property type="term" value="F:ligase activity"/>
    <property type="evidence" value="ECO:0007669"/>
    <property type="project" value="UniProtKB-KW"/>
</dbReference>
<organism evidence="8 9">
    <name type="scientific">Metarhizium robertsii (strain ARSEF 23 / ATCC MYA-3075)</name>
    <name type="common">Metarhizium anisopliae (strain ARSEF 23)</name>
    <dbReference type="NCBI Taxonomy" id="655844"/>
    <lineage>
        <taxon>Eukaryota</taxon>
        <taxon>Fungi</taxon>
        <taxon>Dikarya</taxon>
        <taxon>Ascomycota</taxon>
        <taxon>Pezizomycotina</taxon>
        <taxon>Sordariomycetes</taxon>
        <taxon>Hypocreomycetidae</taxon>
        <taxon>Hypocreales</taxon>
        <taxon>Clavicipitaceae</taxon>
        <taxon>Metarhizium</taxon>
    </lineage>
</organism>
<dbReference type="Gene3D" id="3.30.559.30">
    <property type="entry name" value="Nonribosomal peptide synthetase, condensation domain"/>
    <property type="match status" value="2"/>
</dbReference>
<gene>
    <name evidence="8" type="ORF">MAA_06744</name>
</gene>
<keyword evidence="4" id="KW-0436">Ligase</keyword>
<dbReference type="InterPro" id="IPR036736">
    <property type="entry name" value="ACP-like_sf"/>
</dbReference>
<dbReference type="GO" id="GO:0005737">
    <property type="term" value="C:cytoplasm"/>
    <property type="evidence" value="ECO:0007669"/>
    <property type="project" value="TreeGrafter"/>
</dbReference>